<dbReference type="AlphaFoldDB" id="A0A1B0AH10"/>
<keyword evidence="3" id="KW-1185">Reference proteome</keyword>
<dbReference type="EnsemblMetazoa" id="GPAI045421-RA">
    <property type="protein sequence ID" value="GPAI045421-PA"/>
    <property type="gene ID" value="GPAI045421"/>
</dbReference>
<keyword evidence="1" id="KW-0472">Membrane</keyword>
<reference evidence="2" key="2">
    <citation type="submission" date="2020-05" db="UniProtKB">
        <authorList>
            <consortium name="EnsemblMetazoa"/>
        </authorList>
    </citation>
    <scope>IDENTIFICATION</scope>
    <source>
        <strain evidence="2">IAEA</strain>
    </source>
</reference>
<keyword evidence="1" id="KW-1133">Transmembrane helix</keyword>
<proteinExistence type="predicted"/>
<accession>A0A1B0AH10</accession>
<dbReference type="VEuPathDB" id="VectorBase:GPAI045421"/>
<organism evidence="2 3">
    <name type="scientific">Glossina pallidipes</name>
    <name type="common">Tsetse fly</name>
    <dbReference type="NCBI Taxonomy" id="7398"/>
    <lineage>
        <taxon>Eukaryota</taxon>
        <taxon>Metazoa</taxon>
        <taxon>Ecdysozoa</taxon>
        <taxon>Arthropoda</taxon>
        <taxon>Hexapoda</taxon>
        <taxon>Insecta</taxon>
        <taxon>Pterygota</taxon>
        <taxon>Neoptera</taxon>
        <taxon>Endopterygota</taxon>
        <taxon>Diptera</taxon>
        <taxon>Brachycera</taxon>
        <taxon>Muscomorpha</taxon>
        <taxon>Hippoboscoidea</taxon>
        <taxon>Glossinidae</taxon>
        <taxon>Glossina</taxon>
    </lineage>
</organism>
<feature type="transmembrane region" description="Helical" evidence="1">
    <location>
        <begin position="74"/>
        <end position="106"/>
    </location>
</feature>
<sequence>MQVNDKNSNKNNNNNTNACNVNDIEQQRQRKKMFSWQKDHQDYQVYWKEKKTTKNMMMIMTKEAWYELCMKFDVALVVVLVFAVVVVVVVVGARMLVSCSLFAAYVTTVEPLSMRMLNTSCMGSILACYKKSLINLNIISTTTIVILRKYDTTLLVKYYIIHDK</sequence>
<protein>
    <submittedName>
        <fullName evidence="2">Uncharacterized protein</fullName>
    </submittedName>
</protein>
<evidence type="ECO:0000256" key="1">
    <source>
        <dbReference type="SAM" id="Phobius"/>
    </source>
</evidence>
<name>A0A1B0AH10_GLOPL</name>
<evidence type="ECO:0000313" key="2">
    <source>
        <dbReference type="EnsemblMetazoa" id="GPAI045421-PA"/>
    </source>
</evidence>
<keyword evidence="1" id="KW-0812">Transmembrane</keyword>
<evidence type="ECO:0000313" key="3">
    <source>
        <dbReference type="Proteomes" id="UP000092445"/>
    </source>
</evidence>
<reference evidence="3" key="1">
    <citation type="submission" date="2014-03" db="EMBL/GenBank/DDBJ databases">
        <authorList>
            <person name="Aksoy S."/>
            <person name="Warren W."/>
            <person name="Wilson R.K."/>
        </authorList>
    </citation>
    <scope>NUCLEOTIDE SEQUENCE [LARGE SCALE GENOMIC DNA]</scope>
    <source>
        <strain evidence="3">IAEA</strain>
    </source>
</reference>
<dbReference type="Proteomes" id="UP000092445">
    <property type="component" value="Unassembled WGS sequence"/>
</dbReference>